<dbReference type="Pfam" id="PF14346">
    <property type="entry name" value="DUF4398"/>
    <property type="match status" value="1"/>
</dbReference>
<evidence type="ECO:0000256" key="3">
    <source>
        <dbReference type="PROSITE-ProRule" id="PRU00473"/>
    </source>
</evidence>
<evidence type="ECO:0000256" key="1">
    <source>
        <dbReference type="ARBA" id="ARBA00004442"/>
    </source>
</evidence>
<comment type="caution">
    <text evidence="5">The sequence shown here is derived from an EMBL/GenBank/DDBJ whole genome shotgun (WGS) entry which is preliminary data.</text>
</comment>
<dbReference type="Pfam" id="PF00691">
    <property type="entry name" value="OmpA"/>
    <property type="match status" value="1"/>
</dbReference>
<dbReference type="Gene3D" id="3.30.1330.60">
    <property type="entry name" value="OmpA-like domain"/>
    <property type="match status" value="1"/>
</dbReference>
<sequence length="269" mass="30116">MKGYFFAAPLVMSVALLPGCASSPAIDKTLLDAQLHFDRIKSDSNVLRSAPKDVVRAEETLNKAKQLSGYWGSDEDVRHFAYLSQRYSDIAREHASIRLQEEQATQLQLSLEHLQLQTREHELRLARERGDWLVDQLLSLGTARTERGLVMTLGDVLFSPGDTRLDPSASETVLKLAQFLRINPKREVRIEGYTDDQGDDELNQHLSKQRANAVANALSALGIDPGRLQTVGYGEDYPVASNDTTEHRARNRRVEVVFSDESGNFVPAR</sequence>
<dbReference type="InterPro" id="IPR025511">
    <property type="entry name" value="DUF4398"/>
</dbReference>
<dbReference type="OrthoDB" id="9782229at2"/>
<dbReference type="Proteomes" id="UP000316905">
    <property type="component" value="Unassembled WGS sequence"/>
</dbReference>
<dbReference type="InterPro" id="IPR006665">
    <property type="entry name" value="OmpA-like"/>
</dbReference>
<evidence type="ECO:0000313" key="5">
    <source>
        <dbReference type="EMBL" id="TWI53441.1"/>
    </source>
</evidence>
<dbReference type="CDD" id="cd07185">
    <property type="entry name" value="OmpA_C-like"/>
    <property type="match status" value="1"/>
</dbReference>
<dbReference type="EMBL" id="VLKY01000008">
    <property type="protein sequence ID" value="TWI53441.1"/>
    <property type="molecule type" value="Genomic_DNA"/>
</dbReference>
<dbReference type="SUPFAM" id="SSF103088">
    <property type="entry name" value="OmpA-like"/>
    <property type="match status" value="1"/>
</dbReference>
<evidence type="ECO:0000256" key="2">
    <source>
        <dbReference type="ARBA" id="ARBA00023136"/>
    </source>
</evidence>
<dbReference type="RefSeq" id="WP_145142459.1">
    <property type="nucleotide sequence ID" value="NZ_VLKY01000008.1"/>
</dbReference>
<organism evidence="5 6">
    <name type="scientific">Pseudomonas duriflava</name>
    <dbReference type="NCBI Taxonomy" id="459528"/>
    <lineage>
        <taxon>Bacteria</taxon>
        <taxon>Pseudomonadati</taxon>
        <taxon>Pseudomonadota</taxon>
        <taxon>Gammaproteobacteria</taxon>
        <taxon>Pseudomonadales</taxon>
        <taxon>Pseudomonadaceae</taxon>
        <taxon>Pseudomonas</taxon>
    </lineage>
</organism>
<dbReference type="InterPro" id="IPR006664">
    <property type="entry name" value="OMP_bac"/>
</dbReference>
<accession>A0A562Q9I5</accession>
<dbReference type="GO" id="GO:0009279">
    <property type="term" value="C:cell outer membrane"/>
    <property type="evidence" value="ECO:0007669"/>
    <property type="project" value="UniProtKB-SubCell"/>
</dbReference>
<dbReference type="InterPro" id="IPR050330">
    <property type="entry name" value="Bact_OuterMem_StrucFunc"/>
</dbReference>
<dbReference type="PANTHER" id="PTHR30329">
    <property type="entry name" value="STATOR ELEMENT OF FLAGELLAR MOTOR COMPLEX"/>
    <property type="match status" value="1"/>
</dbReference>
<proteinExistence type="predicted"/>
<dbReference type="PRINTS" id="PR01021">
    <property type="entry name" value="OMPADOMAIN"/>
</dbReference>
<evidence type="ECO:0000313" key="6">
    <source>
        <dbReference type="Proteomes" id="UP000316905"/>
    </source>
</evidence>
<name>A0A562Q9I5_9PSED</name>
<dbReference type="InterPro" id="IPR036737">
    <property type="entry name" value="OmpA-like_sf"/>
</dbReference>
<feature type="domain" description="OmpA-like" evidence="4">
    <location>
        <begin position="145"/>
        <end position="262"/>
    </location>
</feature>
<dbReference type="PANTHER" id="PTHR30329:SF20">
    <property type="entry name" value="EXPORTED PROTEIN"/>
    <property type="match status" value="1"/>
</dbReference>
<keyword evidence="2 3" id="KW-0472">Membrane</keyword>
<reference evidence="5 6" key="1">
    <citation type="journal article" date="2015" name="Stand. Genomic Sci.">
        <title>Genomic Encyclopedia of Bacterial and Archaeal Type Strains, Phase III: the genomes of soil and plant-associated and newly described type strains.</title>
        <authorList>
            <person name="Whitman W.B."/>
            <person name="Woyke T."/>
            <person name="Klenk H.P."/>
            <person name="Zhou Y."/>
            <person name="Lilburn T.G."/>
            <person name="Beck B.J."/>
            <person name="De Vos P."/>
            <person name="Vandamme P."/>
            <person name="Eisen J.A."/>
            <person name="Garrity G."/>
            <person name="Hugenholtz P."/>
            <person name="Kyrpides N.C."/>
        </authorList>
    </citation>
    <scope>NUCLEOTIDE SEQUENCE [LARGE SCALE GENOMIC DNA]</scope>
    <source>
        <strain evidence="5 6">CGMCC 1.6858</strain>
    </source>
</reference>
<comment type="subcellular location">
    <subcellularLocation>
        <location evidence="1">Cell outer membrane</location>
    </subcellularLocation>
</comment>
<keyword evidence="6" id="KW-1185">Reference proteome</keyword>
<dbReference type="AlphaFoldDB" id="A0A562Q9I5"/>
<dbReference type="PROSITE" id="PS51123">
    <property type="entry name" value="OMPA_2"/>
    <property type="match status" value="1"/>
</dbReference>
<gene>
    <name evidence="5" type="ORF">IQ22_02657</name>
</gene>
<protein>
    <submittedName>
        <fullName evidence="5">Uncharacterized protein DUF4398</fullName>
    </submittedName>
</protein>
<evidence type="ECO:0000259" key="4">
    <source>
        <dbReference type="PROSITE" id="PS51123"/>
    </source>
</evidence>